<feature type="compositionally biased region" description="Low complexity" evidence="4">
    <location>
        <begin position="1630"/>
        <end position="1640"/>
    </location>
</feature>
<dbReference type="InterPro" id="IPR014001">
    <property type="entry name" value="Helicase_ATP-bd"/>
</dbReference>
<evidence type="ECO:0000256" key="3">
    <source>
        <dbReference type="ARBA" id="ARBA00022840"/>
    </source>
</evidence>
<evidence type="ECO:0000256" key="4">
    <source>
        <dbReference type="SAM" id="MobiDB-lite"/>
    </source>
</evidence>
<accession>A0A0F4GJ74</accession>
<dbReference type="PANTHER" id="PTHR45626">
    <property type="entry name" value="TRANSCRIPTION TERMINATION FACTOR 2-RELATED"/>
    <property type="match status" value="1"/>
</dbReference>
<evidence type="ECO:0000256" key="1">
    <source>
        <dbReference type="ARBA" id="ARBA00022741"/>
    </source>
</evidence>
<dbReference type="STRING" id="1047168.A0A0F4GJ74"/>
<feature type="region of interest" description="Disordered" evidence="4">
    <location>
        <begin position="659"/>
        <end position="682"/>
    </location>
</feature>
<dbReference type="PROSITE" id="PS51192">
    <property type="entry name" value="HELICASE_ATP_BIND_1"/>
    <property type="match status" value="1"/>
</dbReference>
<dbReference type="OrthoDB" id="3946220at2759"/>
<dbReference type="InterPro" id="IPR027417">
    <property type="entry name" value="P-loop_NTPase"/>
</dbReference>
<feature type="region of interest" description="Disordered" evidence="4">
    <location>
        <begin position="522"/>
        <end position="559"/>
    </location>
</feature>
<keyword evidence="1" id="KW-0547">Nucleotide-binding</keyword>
<feature type="compositionally biased region" description="Polar residues" evidence="4">
    <location>
        <begin position="522"/>
        <end position="543"/>
    </location>
</feature>
<dbReference type="InterPro" id="IPR000330">
    <property type="entry name" value="SNF2_N"/>
</dbReference>
<feature type="region of interest" description="Disordered" evidence="4">
    <location>
        <begin position="454"/>
        <end position="507"/>
    </location>
</feature>
<evidence type="ECO:0000256" key="2">
    <source>
        <dbReference type="ARBA" id="ARBA00022801"/>
    </source>
</evidence>
<sequence length="2023" mass="226828">MPPRNTKFETKDHTKVVKEPIGSSGPVTKCSNRNEIAGYFGMNLVDDTITKKDILRVVGQPIIMRIYNELDDVKKHLDKHIGPTTIRELLPFLWNTHEREAADDNESVEKRVGKDKAEAKTMYDYDNIGKAEKAGRIKKTKQAIKDEKNARVVKTENVNKMLGSLLWHWAKELLLLNTETFDDDDMTEIYARVTPEDLPEEYRNMHLENWPVGLQHALIQDLGESPVELMNRLWQLLSMMRSNIFTTKGKKEWFTTAAKPIPKSETGAHSPKWWAYARIASAKGVRLTISGPQAREALSKKYFQEQPLPAIGCFLKVTKLDSEEVWDDVIKGFADEDEVLPVFPGNGTRVDHPILQHGSLEAWRNSLRILLHVEEYILAIVSITISAIDEEAHAVGEEIFSREGLNVSRTAVTEFFKQHPGASKIEVGVTVKFNKSKGDSLEVLPFGNQYISRDSDGRASGKLDRLFDEPAPNVTPQAPADQLAAPTLRPDISPAPVTTHNTKSPQSTLAAFISQPALSSLDTVPPTDTWTSTPGSAHTQSGLNVPPSPNSHPSPAPRALPEQIQDAFAAHRDRAIVEGAASSSVLDASTVDMLTKWLSNLGLPMLEPNRFIDLESESNMQEPPIDCDDHRAMRKADFQSMATQALESTLADAQARKHARRGTKNELFNGRTPTDVIENDPDRTPEEMITQEYNGIDTRTHKGLVQWIKLALKTLGANTSTSDDAATYGQNLSKAANRTVDKVTAEGKRRIVVTEGDDDLPHELKETDTEALLQPSDRDVERSLSGLAGREGPPFDASAKLLGMVKERLPYRGDIYNYRSPKLMANVDAEFLPSQITAIVHMLISTCGYFPFSAEQKEEIEYYKQVEEDLNYPRPEVRGGILADAPGMGKTRIAGAVAHWLGQHHIPLADNGNPLHRPIVLICPDGHLFKQWVIAMNDQYETLEIILAKTDFEWVSEQIGDASEFEKPIRFHLLERAEMLSCQPPPHLEYIFEKANPRASRTMILCTYSTWRARMMTTRLVSPEEIQMEREKRNLGDEDELELPENWDFGKFDKTTKKRPIFAHEMNATANGWVDRIGMIFLDEGHQIRNNRNMLHWSIRFLKAPVVWLLTATPIINRISDIAQETKLIWQGAEKRLRNHEHWSLIEERYEAALDSEDDEAGMKFWDWLSAEGTTIGGQLITKDSIWRLLYLQPQFLIEVFETKDLIKIAKYFEHFDEVMSIRRSRDSTLPGYEGGTLPLNDIMIQHETITASIDFADENDRKEFLAWHRLYTQNYAKICHDYGTRGGGKKTSDSPPAVAGPLRRMTIATTSNILSRLTYYMENCVIGGDTKVGTINDWRKKGMDVMDLLTLTHLDKPLPKRLSRIQRLEHVAKSSPKALEIFRHVGEIILPKEDQPMQFRKILITEEIPLCAWYYEQILNELHIGTQVLHSALSTKARDNVVEEFKKKVEVGNLDRPVVLILMYSINAIGVNLDPACYHVIVATAATNAALEIQAWSRVLRVSQKMAVKIYRLCLVNSHDEWRDAVQANKALFDPATKAFSAETLKTLARTLNTTGAEEVKEIRAGPLGKRLLKLLKGLGMPTPGYSAVDEDDDDPFEAHINEYVKKMMHSAQHPLTAPRSNDADDAESSAASGGTSATMIAPDTYNDAEFVASLSGVKQEDMVTPGANMSMVVRPSAGHVEQEGESAPENSGATPGTPAFNHDNDTDNDAMTTGMANTGMTAESDEQSDAEDDDIYALRGVESDDDADGDDESAGELDPEDLEMLKENAAGAGVQDTDREAPALHALSKFTEFAKDHQFGDLHNTTDFTLASRTYWSKEMTDPRVKDRFDQDLIYTLYICTLGDPEKKDYTPEEIKGDYMLMERALRLLHRRRFGMNRTTLRITPYLDYSALNGDGYDIVDKIVVKERTEEDHRGIARALGVEMNAIKKKMSKWHRDRVQQRADGKAIKTRVGAAEEEADVTVEDEVDVYGEDATGGLDIEARLEQIEAAGISDWDLLKMSTGVGDDEATDEGGDGMEVDE</sequence>
<keyword evidence="2" id="KW-0378">Hydrolase</keyword>
<dbReference type="Gene3D" id="3.40.50.300">
    <property type="entry name" value="P-loop containing nucleotide triphosphate hydrolases"/>
    <property type="match status" value="2"/>
</dbReference>
<keyword evidence="7" id="KW-1185">Reference proteome</keyword>
<feature type="region of interest" description="Disordered" evidence="4">
    <location>
        <begin position="1614"/>
        <end position="1642"/>
    </location>
</feature>
<comment type="caution">
    <text evidence="6">The sequence shown here is derived from an EMBL/GenBank/DDBJ whole genome shotgun (WGS) entry which is preliminary data.</text>
</comment>
<feature type="region of interest" description="Disordered" evidence="4">
    <location>
        <begin position="1743"/>
        <end position="1762"/>
    </location>
</feature>
<gene>
    <name evidence="6" type="ORF">TI39_contig489g00002</name>
</gene>
<dbReference type="Pfam" id="PF00176">
    <property type="entry name" value="SNF2-rel_dom"/>
    <property type="match status" value="1"/>
</dbReference>
<proteinExistence type="predicted"/>
<feature type="region of interest" description="Disordered" evidence="4">
    <location>
        <begin position="1679"/>
        <end position="1733"/>
    </location>
</feature>
<feature type="compositionally biased region" description="Basic and acidic residues" evidence="4">
    <location>
        <begin position="454"/>
        <end position="468"/>
    </location>
</feature>
<dbReference type="GO" id="GO:0006281">
    <property type="term" value="P:DNA repair"/>
    <property type="evidence" value="ECO:0007669"/>
    <property type="project" value="TreeGrafter"/>
</dbReference>
<dbReference type="InterPro" id="IPR050628">
    <property type="entry name" value="SNF2_RAD54_helicase_TF"/>
</dbReference>
<evidence type="ECO:0000259" key="5">
    <source>
        <dbReference type="PROSITE" id="PS51192"/>
    </source>
</evidence>
<name>A0A0F4GJ74_9PEZI</name>
<dbReference type="GO" id="GO:0005634">
    <property type="term" value="C:nucleus"/>
    <property type="evidence" value="ECO:0007669"/>
    <property type="project" value="TreeGrafter"/>
</dbReference>
<feature type="compositionally biased region" description="Acidic residues" evidence="4">
    <location>
        <begin position="1745"/>
        <end position="1762"/>
    </location>
</feature>
<keyword evidence="3" id="KW-0067">ATP-binding</keyword>
<dbReference type="Proteomes" id="UP000033647">
    <property type="component" value="Unassembled WGS sequence"/>
</dbReference>
<feature type="compositionally biased region" description="Low complexity" evidence="4">
    <location>
        <begin position="1712"/>
        <end position="1724"/>
    </location>
</feature>
<evidence type="ECO:0000313" key="7">
    <source>
        <dbReference type="Proteomes" id="UP000033647"/>
    </source>
</evidence>
<dbReference type="GO" id="GO:0016787">
    <property type="term" value="F:hydrolase activity"/>
    <property type="evidence" value="ECO:0007669"/>
    <property type="project" value="UniProtKB-KW"/>
</dbReference>
<dbReference type="EMBL" id="LAFY01000481">
    <property type="protein sequence ID" value="KJX97459.1"/>
    <property type="molecule type" value="Genomic_DNA"/>
</dbReference>
<evidence type="ECO:0000313" key="6">
    <source>
        <dbReference type="EMBL" id="KJX97459.1"/>
    </source>
</evidence>
<dbReference type="GO" id="GO:0008094">
    <property type="term" value="F:ATP-dependent activity, acting on DNA"/>
    <property type="evidence" value="ECO:0007669"/>
    <property type="project" value="TreeGrafter"/>
</dbReference>
<protein>
    <recommendedName>
        <fullName evidence="5">Helicase ATP-binding domain-containing protein</fullName>
    </recommendedName>
</protein>
<reference evidence="6 7" key="1">
    <citation type="submission" date="2015-03" db="EMBL/GenBank/DDBJ databases">
        <title>RNA-seq based gene annotation and comparative genomics of four Zymoseptoria species reveal species-specific pathogenicity related genes and transposable element activity.</title>
        <authorList>
            <person name="Grandaubert J."/>
            <person name="Bhattacharyya A."/>
            <person name="Stukenbrock E.H."/>
        </authorList>
    </citation>
    <scope>NUCLEOTIDE SEQUENCE [LARGE SCALE GENOMIC DNA]</scope>
    <source>
        <strain evidence="6 7">Zb18110</strain>
    </source>
</reference>
<dbReference type="SUPFAM" id="SSF52540">
    <property type="entry name" value="P-loop containing nucleoside triphosphate hydrolases"/>
    <property type="match status" value="2"/>
</dbReference>
<feature type="compositionally biased region" description="Polar residues" evidence="4">
    <location>
        <begin position="496"/>
        <end position="507"/>
    </location>
</feature>
<dbReference type="SMART" id="SM00487">
    <property type="entry name" value="DEXDc"/>
    <property type="match status" value="1"/>
</dbReference>
<feature type="domain" description="Helicase ATP-binding" evidence="5">
    <location>
        <begin position="871"/>
        <end position="1132"/>
    </location>
</feature>
<organism evidence="6 7">
    <name type="scientific">Zymoseptoria brevis</name>
    <dbReference type="NCBI Taxonomy" id="1047168"/>
    <lineage>
        <taxon>Eukaryota</taxon>
        <taxon>Fungi</taxon>
        <taxon>Dikarya</taxon>
        <taxon>Ascomycota</taxon>
        <taxon>Pezizomycotina</taxon>
        <taxon>Dothideomycetes</taxon>
        <taxon>Dothideomycetidae</taxon>
        <taxon>Mycosphaerellales</taxon>
        <taxon>Mycosphaerellaceae</taxon>
        <taxon>Zymoseptoria</taxon>
    </lineage>
</organism>
<feature type="compositionally biased region" description="Pro residues" evidence="4">
    <location>
        <begin position="546"/>
        <end position="558"/>
    </location>
</feature>
<dbReference type="GO" id="GO:0005524">
    <property type="term" value="F:ATP binding"/>
    <property type="evidence" value="ECO:0007669"/>
    <property type="project" value="UniProtKB-KW"/>
</dbReference>